<comment type="caution">
    <text evidence="9">The sequence shown here is derived from an EMBL/GenBank/DDBJ whole genome shotgun (WGS) entry which is preliminary data.</text>
</comment>
<dbReference type="AlphaFoldDB" id="A0A938WWX1"/>
<evidence type="ECO:0000256" key="5">
    <source>
        <dbReference type="ARBA" id="ARBA00022960"/>
    </source>
</evidence>
<evidence type="ECO:0000313" key="10">
    <source>
        <dbReference type="Proteomes" id="UP000706891"/>
    </source>
</evidence>
<feature type="transmembrane region" description="Helical" evidence="8">
    <location>
        <begin position="142"/>
        <end position="160"/>
    </location>
</feature>
<keyword evidence="5" id="KW-0133">Cell shape</keyword>
<reference evidence="9" key="2">
    <citation type="journal article" date="2021" name="Sci. Rep.">
        <title>The distribution of antibiotic resistance genes in chicken gut microbiota commensals.</title>
        <authorList>
            <person name="Juricova H."/>
            <person name="Matiasovicova J."/>
            <person name="Kubasova T."/>
            <person name="Cejkova D."/>
            <person name="Rychlik I."/>
        </authorList>
    </citation>
    <scope>NUCLEOTIDE SEQUENCE</scope>
    <source>
        <strain evidence="9">An824</strain>
    </source>
</reference>
<evidence type="ECO:0000256" key="7">
    <source>
        <dbReference type="ARBA" id="ARBA00023136"/>
    </source>
</evidence>
<keyword evidence="7 8" id="KW-0472">Membrane</keyword>
<feature type="transmembrane region" description="Helical" evidence="8">
    <location>
        <begin position="73"/>
        <end position="92"/>
    </location>
</feature>
<dbReference type="GO" id="GO:0008360">
    <property type="term" value="P:regulation of cell shape"/>
    <property type="evidence" value="ECO:0007669"/>
    <property type="project" value="UniProtKB-KW"/>
</dbReference>
<feature type="transmembrane region" description="Helical" evidence="8">
    <location>
        <begin position="113"/>
        <end position="136"/>
    </location>
</feature>
<feature type="transmembrane region" description="Helical" evidence="8">
    <location>
        <begin position="51"/>
        <end position="67"/>
    </location>
</feature>
<comment type="similarity">
    <text evidence="2">Belongs to the MreD family.</text>
</comment>
<accession>A0A938WWX1</accession>
<dbReference type="NCBIfam" id="TIGR03426">
    <property type="entry name" value="shape_MreD"/>
    <property type="match status" value="1"/>
</dbReference>
<comment type="subcellular location">
    <subcellularLocation>
        <location evidence="1">Cell membrane</location>
        <topology evidence="1">Multi-pass membrane protein</topology>
    </subcellularLocation>
</comment>
<evidence type="ECO:0000256" key="8">
    <source>
        <dbReference type="SAM" id="Phobius"/>
    </source>
</evidence>
<keyword evidence="10" id="KW-1185">Reference proteome</keyword>
<proteinExistence type="inferred from homology"/>
<protein>
    <submittedName>
        <fullName evidence="9">Rod shape-determining protein MreD</fullName>
    </submittedName>
</protein>
<evidence type="ECO:0000256" key="4">
    <source>
        <dbReference type="ARBA" id="ARBA00022692"/>
    </source>
</evidence>
<sequence>MKIEVIRHFFTFIILCIVQVLVLNHIELFGCATPFLYVYFIMLFRRGFPRWAVLLWSFFLGIFIDMFSNTPGVAASSATFIGLLQPYLLNLFAPRDSSDDMMPTMKSLGVARYVYYTIICVFIFNLLFFTVEMFSFFNWLQWALNICGSTVLTVVLILVIENVRKR</sequence>
<evidence type="ECO:0000256" key="2">
    <source>
        <dbReference type="ARBA" id="ARBA00007776"/>
    </source>
</evidence>
<keyword evidence="4 8" id="KW-0812">Transmembrane</keyword>
<reference evidence="9" key="1">
    <citation type="submission" date="2020-08" db="EMBL/GenBank/DDBJ databases">
        <authorList>
            <person name="Cejkova D."/>
            <person name="Kubasova T."/>
            <person name="Jahodarova E."/>
            <person name="Rychlik I."/>
        </authorList>
    </citation>
    <scope>NUCLEOTIDE SEQUENCE</scope>
    <source>
        <strain evidence="9">An824</strain>
    </source>
</reference>
<keyword evidence="3" id="KW-1003">Cell membrane</keyword>
<name>A0A938WWX1_9BACT</name>
<organism evidence="9 10">
    <name type="scientific">Marseilla massiliensis</name>
    <dbReference type="NCBI Taxonomy" id="1841864"/>
    <lineage>
        <taxon>Bacteria</taxon>
        <taxon>Pseudomonadati</taxon>
        <taxon>Bacteroidota</taxon>
        <taxon>Bacteroidia</taxon>
        <taxon>Bacteroidales</taxon>
        <taxon>Prevotellaceae</taxon>
        <taxon>Marseilla</taxon>
    </lineage>
</organism>
<keyword evidence="6 8" id="KW-1133">Transmembrane helix</keyword>
<dbReference type="GO" id="GO:0005886">
    <property type="term" value="C:plasma membrane"/>
    <property type="evidence" value="ECO:0007669"/>
    <property type="project" value="UniProtKB-SubCell"/>
</dbReference>
<evidence type="ECO:0000313" key="9">
    <source>
        <dbReference type="EMBL" id="MBM6674584.1"/>
    </source>
</evidence>
<evidence type="ECO:0000256" key="6">
    <source>
        <dbReference type="ARBA" id="ARBA00022989"/>
    </source>
</evidence>
<dbReference type="EMBL" id="JACJJG010000098">
    <property type="protein sequence ID" value="MBM6674584.1"/>
    <property type="molecule type" value="Genomic_DNA"/>
</dbReference>
<gene>
    <name evidence="9" type="primary">mreD</name>
    <name evidence="9" type="ORF">H6A34_11950</name>
</gene>
<dbReference type="InterPro" id="IPR007227">
    <property type="entry name" value="Cell_shape_determining_MreD"/>
</dbReference>
<feature type="transmembrane region" description="Helical" evidence="8">
    <location>
        <begin position="12"/>
        <end position="39"/>
    </location>
</feature>
<dbReference type="Proteomes" id="UP000706891">
    <property type="component" value="Unassembled WGS sequence"/>
</dbReference>
<evidence type="ECO:0000256" key="1">
    <source>
        <dbReference type="ARBA" id="ARBA00004651"/>
    </source>
</evidence>
<dbReference type="RefSeq" id="WP_205105705.1">
    <property type="nucleotide sequence ID" value="NZ_JACJJG010000098.1"/>
</dbReference>
<evidence type="ECO:0000256" key="3">
    <source>
        <dbReference type="ARBA" id="ARBA00022475"/>
    </source>
</evidence>